<evidence type="ECO:0000313" key="2">
    <source>
        <dbReference type="EMBL" id="SDI98484.1"/>
    </source>
</evidence>
<proteinExistence type="predicted"/>
<evidence type="ECO:0000256" key="1">
    <source>
        <dbReference type="SAM" id="SignalP"/>
    </source>
</evidence>
<protein>
    <submittedName>
        <fullName evidence="2">Uncharacterized protein</fullName>
    </submittedName>
</protein>
<dbReference type="RefSeq" id="WP_089848911.1">
    <property type="nucleotide sequence ID" value="NZ_FNEJ01000014.1"/>
</dbReference>
<gene>
    <name evidence="2" type="ORF">SAMN04487993_101436</name>
</gene>
<feature type="signal peptide" evidence="1">
    <location>
        <begin position="1"/>
        <end position="21"/>
    </location>
</feature>
<dbReference type="EMBL" id="FNEJ01000014">
    <property type="protein sequence ID" value="SDI98484.1"/>
    <property type="molecule type" value="Genomic_DNA"/>
</dbReference>
<organism evidence="2 3">
    <name type="scientific">Salipiger marinus</name>
    <dbReference type="NCBI Taxonomy" id="555512"/>
    <lineage>
        <taxon>Bacteria</taxon>
        <taxon>Pseudomonadati</taxon>
        <taxon>Pseudomonadota</taxon>
        <taxon>Alphaproteobacteria</taxon>
        <taxon>Rhodobacterales</taxon>
        <taxon>Roseobacteraceae</taxon>
        <taxon>Salipiger</taxon>
    </lineage>
</organism>
<keyword evidence="1" id="KW-0732">Signal</keyword>
<evidence type="ECO:0000313" key="3">
    <source>
        <dbReference type="Proteomes" id="UP000199093"/>
    </source>
</evidence>
<sequence>MTRFSLMAVLATLALAGAAHAQNLTWRFDWQGGGGYSLRGALAFDAAMAERDVVVAEDVDCFVIEGFRDGAPIGRWALGMLTEDTTWRLTFHPQRDAFAVYGPDALMPQAWNMDGFGTDCGAGGFGFNIGNAAQDLCLDGRLLQMSQVAPDRPFPAQRDDAYRFPSDACRAPMLMGAFSPVPKEPPHVR</sequence>
<dbReference type="AlphaFoldDB" id="A0A1G8Q156"/>
<reference evidence="2 3" key="1">
    <citation type="submission" date="2016-10" db="EMBL/GenBank/DDBJ databases">
        <authorList>
            <person name="de Groot N.N."/>
        </authorList>
    </citation>
    <scope>NUCLEOTIDE SEQUENCE [LARGE SCALE GENOMIC DNA]</scope>
    <source>
        <strain evidence="2 3">DSM 26424</strain>
    </source>
</reference>
<dbReference type="Proteomes" id="UP000199093">
    <property type="component" value="Unassembled WGS sequence"/>
</dbReference>
<name>A0A1G8Q156_9RHOB</name>
<dbReference type="OrthoDB" id="7860723at2"/>
<feature type="chain" id="PRO_5011580564" evidence="1">
    <location>
        <begin position="22"/>
        <end position="189"/>
    </location>
</feature>
<dbReference type="STRING" id="555512.SAMN04487993_101436"/>
<accession>A0A1G8Q156</accession>
<keyword evidence="3" id="KW-1185">Reference proteome</keyword>